<dbReference type="SMART" id="SM00408">
    <property type="entry name" value="IGc2"/>
    <property type="match status" value="1"/>
</dbReference>
<evidence type="ECO:0000313" key="19">
    <source>
        <dbReference type="EMBL" id="ROL54968.1"/>
    </source>
</evidence>
<dbReference type="SMART" id="SM00060">
    <property type="entry name" value="FN3"/>
    <property type="match status" value="5"/>
</dbReference>
<evidence type="ECO:0000256" key="8">
    <source>
        <dbReference type="ARBA" id="ARBA00022912"/>
    </source>
</evidence>
<dbReference type="CDD" id="cd05739">
    <property type="entry name" value="IgI_3_RPTP_IIa_LAR_like"/>
    <property type="match status" value="1"/>
</dbReference>
<dbReference type="SUPFAM" id="SSF48726">
    <property type="entry name" value="Immunoglobulin"/>
    <property type="match status" value="2"/>
</dbReference>
<evidence type="ECO:0000256" key="6">
    <source>
        <dbReference type="ARBA" id="ARBA00022737"/>
    </source>
</evidence>
<keyword evidence="13" id="KW-0325">Glycoprotein</keyword>
<feature type="region of interest" description="Disordered" evidence="16">
    <location>
        <begin position="716"/>
        <end position="737"/>
    </location>
</feature>
<name>A0A3N0ZAJ5_ANAGA</name>
<dbReference type="InterPro" id="IPR003599">
    <property type="entry name" value="Ig_sub"/>
</dbReference>
<feature type="domain" description="Ig-like" evidence="17">
    <location>
        <begin position="294"/>
        <end position="376"/>
    </location>
</feature>
<sequence length="942" mass="103120">MTLLNHQLTVHRKGHHKSYNPSEDEKERWGEFRAPRELGTPLRNGLFITPCSSNIKIRACFLQSEAPELTGEGRRLGDFHQIFRRRHVAQVARERFPFSCTPEETLERSPSPPAVAQPPAAPMCTSNDPCVSHRPRSQNLIGTQNVPQDADCALKPQPLCRTSRHELMDVRLTAQSRPSPTSLPLGPSSGLSPSTPHVIVPGTLIDAIQHSYEHHNIAASSFLLRLTGCIRTYLDQSNLSCLECGTAQIQHSALQIENTEETDQGKYECVASNIEGVRYSSPANLYVRVRRVPPRFSIMPTSHEIMPGGSVNITCVAVGSPMPYVKWMLNSEDLTPEDEMPVGRNVLELNGVRESANYTCVAMSSLGIIEAVAQIIVKSLPKPPGTPVVTETTATSITITWDSGNPEPVSHYIIQYRAKSPESKFETVDSITTTRYSIGGLSPNTDYEIRVSAYNTIGQGPPSEPVEARTGEQAPASPPRNIQARIISQNTMMVRWDEPEEPNGQIKGYRVYYTMDPSQPMSMWQIHNVQDSVITTIQSLVPSETYTIRVLAFTSVGDGPFSDPIHVKVLQGVPGQPTNFQVGEVSDTSVELTWEPAFEKEGIISYELHYKEGSQGPQVKKSFGPTASYVVEGLRANTEYYFSLAAVSIKGIGAFTNEISQRTSQAKPSAPPQDIKCSSSSSTTLLVSWRPPPAESQNGVLAGYIVRYAVVGGGAEVSTDPAEEPAEEPAVQSSSDRIELQRLEKWTMYRVTVAASTSVGPGPQSEPLLCRTDEDVPGAPPRRVEVEVLNSTAIKVMWRSLLPGKQHGQIRGYQVHYVRVENGESRGLPLIKDVMLADAQEMVIGGLQPDTTYSITVAAYTTKGDGARSKPKLVVTKGAGPTRPFQTRNLPQGRLSSESAVRPRAAILHVGDTLQNSDSAPQSPSVRLYSHAEPSFKFQVAE</sequence>
<dbReference type="InterPro" id="IPR003598">
    <property type="entry name" value="Ig_sub2"/>
</dbReference>
<comment type="similarity">
    <text evidence="2">Belongs to the protein-tyrosine phosphatase family. Receptor class 2A subfamily.</text>
</comment>
<gene>
    <name evidence="19" type="ORF">DPX16_1840</name>
</gene>
<feature type="region of interest" description="Disordered" evidence="16">
    <location>
        <begin position="866"/>
        <end position="898"/>
    </location>
</feature>
<evidence type="ECO:0000256" key="4">
    <source>
        <dbReference type="ARBA" id="ARBA00022692"/>
    </source>
</evidence>
<keyword evidence="9" id="KW-1133">Transmembrane helix</keyword>
<dbReference type="EC" id="3.1.3.48" evidence="3"/>
<evidence type="ECO:0000256" key="15">
    <source>
        <dbReference type="ARBA" id="ARBA00051722"/>
    </source>
</evidence>
<feature type="compositionally biased region" description="Pro residues" evidence="16">
    <location>
        <begin position="110"/>
        <end position="121"/>
    </location>
</feature>
<dbReference type="Proteomes" id="UP000281406">
    <property type="component" value="Unassembled WGS sequence"/>
</dbReference>
<evidence type="ECO:0000256" key="11">
    <source>
        <dbReference type="ARBA" id="ARBA00023157"/>
    </source>
</evidence>
<dbReference type="FunFam" id="2.60.40.10:FF:000036">
    <property type="entry name" value="receptor-type tyrosine-protein phosphatase delta isoform X1"/>
    <property type="match status" value="1"/>
</dbReference>
<dbReference type="GO" id="GO:0050808">
    <property type="term" value="P:synapse organization"/>
    <property type="evidence" value="ECO:0007669"/>
    <property type="project" value="UniProtKB-ARBA"/>
</dbReference>
<keyword evidence="7" id="KW-0378">Hydrolase</keyword>
<organism evidence="19 20">
    <name type="scientific">Anabarilius grahami</name>
    <name type="common">Kanglang fish</name>
    <name type="synonym">Barilius grahami</name>
    <dbReference type="NCBI Taxonomy" id="495550"/>
    <lineage>
        <taxon>Eukaryota</taxon>
        <taxon>Metazoa</taxon>
        <taxon>Chordata</taxon>
        <taxon>Craniata</taxon>
        <taxon>Vertebrata</taxon>
        <taxon>Euteleostomi</taxon>
        <taxon>Actinopterygii</taxon>
        <taxon>Neopterygii</taxon>
        <taxon>Teleostei</taxon>
        <taxon>Ostariophysi</taxon>
        <taxon>Cypriniformes</taxon>
        <taxon>Xenocyprididae</taxon>
        <taxon>Xenocypridinae</taxon>
        <taxon>Xenocypridinae incertae sedis</taxon>
        <taxon>Anabarilius</taxon>
    </lineage>
</organism>
<feature type="region of interest" description="Disordered" evidence="16">
    <location>
        <begin position="457"/>
        <end position="479"/>
    </location>
</feature>
<dbReference type="FunFam" id="2.60.40.10:FF:000098">
    <property type="entry name" value="receptor-type tyrosine-protein phosphatase F isoform X1"/>
    <property type="match status" value="1"/>
</dbReference>
<dbReference type="GO" id="GO:0016020">
    <property type="term" value="C:membrane"/>
    <property type="evidence" value="ECO:0007669"/>
    <property type="project" value="UniProtKB-SubCell"/>
</dbReference>
<evidence type="ECO:0000256" key="2">
    <source>
        <dbReference type="ARBA" id="ARBA00010504"/>
    </source>
</evidence>
<keyword evidence="14" id="KW-0393">Immunoglobulin domain</keyword>
<feature type="domain" description="Fibronectin type-III" evidence="18">
    <location>
        <begin position="780"/>
        <end position="879"/>
    </location>
</feature>
<dbReference type="InterPro" id="IPR036179">
    <property type="entry name" value="Ig-like_dom_sf"/>
</dbReference>
<feature type="region of interest" description="Disordered" evidence="16">
    <location>
        <begin position="102"/>
        <end position="132"/>
    </location>
</feature>
<dbReference type="SUPFAM" id="SSF49265">
    <property type="entry name" value="Fibronectin type III"/>
    <property type="match status" value="3"/>
</dbReference>
<evidence type="ECO:0000256" key="16">
    <source>
        <dbReference type="SAM" id="MobiDB-lite"/>
    </source>
</evidence>
<dbReference type="Gene3D" id="2.60.40.10">
    <property type="entry name" value="Immunoglobulins"/>
    <property type="match status" value="7"/>
</dbReference>
<feature type="compositionally biased region" description="Polar residues" evidence="16">
    <location>
        <begin position="884"/>
        <end position="898"/>
    </location>
</feature>
<feature type="domain" description="Fibronectin type-III" evidence="18">
    <location>
        <begin position="576"/>
        <end position="666"/>
    </location>
</feature>
<keyword evidence="8" id="KW-0904">Protein phosphatase</keyword>
<dbReference type="InterPro" id="IPR013783">
    <property type="entry name" value="Ig-like_fold"/>
</dbReference>
<dbReference type="InterPro" id="IPR036116">
    <property type="entry name" value="FN3_sf"/>
</dbReference>
<dbReference type="CDD" id="cd00063">
    <property type="entry name" value="FN3"/>
    <property type="match status" value="5"/>
</dbReference>
<evidence type="ECO:0000259" key="17">
    <source>
        <dbReference type="PROSITE" id="PS50835"/>
    </source>
</evidence>
<dbReference type="OrthoDB" id="10253954at2759"/>
<comment type="catalytic activity">
    <reaction evidence="15">
        <text>O-phospho-L-tyrosyl-[protein] + H2O = L-tyrosyl-[protein] + phosphate</text>
        <dbReference type="Rhea" id="RHEA:10684"/>
        <dbReference type="Rhea" id="RHEA-COMP:10136"/>
        <dbReference type="Rhea" id="RHEA-COMP:20101"/>
        <dbReference type="ChEBI" id="CHEBI:15377"/>
        <dbReference type="ChEBI" id="CHEBI:43474"/>
        <dbReference type="ChEBI" id="CHEBI:46858"/>
        <dbReference type="ChEBI" id="CHEBI:61978"/>
        <dbReference type="EC" id="3.1.3.48"/>
    </reaction>
</comment>
<dbReference type="FunFam" id="2.60.40.10:FF:000010">
    <property type="entry name" value="receptor-type tyrosine-protein phosphatase delta isoform X1"/>
    <property type="match status" value="1"/>
</dbReference>
<feature type="region of interest" description="Disordered" evidence="16">
    <location>
        <begin position="1"/>
        <end position="28"/>
    </location>
</feature>
<proteinExistence type="inferred from homology"/>
<keyword evidence="4" id="KW-0812">Transmembrane</keyword>
<keyword evidence="11" id="KW-1015">Disulfide bond</keyword>
<keyword evidence="20" id="KW-1185">Reference proteome</keyword>
<reference evidence="19 20" key="1">
    <citation type="submission" date="2018-10" db="EMBL/GenBank/DDBJ databases">
        <title>Genome assembly for a Yunnan-Guizhou Plateau 3E fish, Anabarilius grahami (Regan), and its evolutionary and genetic applications.</title>
        <authorList>
            <person name="Jiang W."/>
        </authorList>
    </citation>
    <scope>NUCLEOTIDE SEQUENCE [LARGE SCALE GENOMIC DNA]</scope>
    <source>
        <strain evidence="19">AG-KIZ</strain>
        <tissue evidence="19">Muscle</tissue>
    </source>
</reference>
<dbReference type="InterPro" id="IPR003961">
    <property type="entry name" value="FN3_dom"/>
</dbReference>
<evidence type="ECO:0000259" key="18">
    <source>
        <dbReference type="PROSITE" id="PS50853"/>
    </source>
</evidence>
<accession>A0A3N0ZAJ5</accession>
<evidence type="ECO:0000256" key="12">
    <source>
        <dbReference type="ARBA" id="ARBA00023170"/>
    </source>
</evidence>
<dbReference type="GO" id="GO:0004725">
    <property type="term" value="F:protein tyrosine phosphatase activity"/>
    <property type="evidence" value="ECO:0007669"/>
    <property type="project" value="UniProtKB-EC"/>
</dbReference>
<dbReference type="PANTHER" id="PTHR13817:SF73">
    <property type="entry name" value="FIBRONECTIN TYPE-III DOMAIN-CONTAINING PROTEIN"/>
    <property type="match status" value="1"/>
</dbReference>
<comment type="caution">
    <text evidence="19">The sequence shown here is derived from an EMBL/GenBank/DDBJ whole genome shotgun (WGS) entry which is preliminary data.</text>
</comment>
<protein>
    <recommendedName>
        <fullName evidence="3">protein-tyrosine-phosphatase</fullName>
        <ecNumber evidence="3">3.1.3.48</ecNumber>
    </recommendedName>
</protein>
<keyword evidence="6" id="KW-0677">Repeat</keyword>
<evidence type="ECO:0000256" key="14">
    <source>
        <dbReference type="ARBA" id="ARBA00023319"/>
    </source>
</evidence>
<evidence type="ECO:0000256" key="9">
    <source>
        <dbReference type="ARBA" id="ARBA00022989"/>
    </source>
</evidence>
<dbReference type="EMBL" id="RJVU01003824">
    <property type="protein sequence ID" value="ROL54968.1"/>
    <property type="molecule type" value="Genomic_DNA"/>
</dbReference>
<keyword evidence="5" id="KW-0732">Signal</keyword>
<feature type="compositionally biased region" description="Basic residues" evidence="16">
    <location>
        <begin position="9"/>
        <end position="18"/>
    </location>
</feature>
<keyword evidence="12 19" id="KW-0675">Receptor</keyword>
<dbReference type="FunFam" id="2.60.40.10:FF:000027">
    <property type="entry name" value="receptor-type tyrosine-protein phosphatase delta isoform X1"/>
    <property type="match status" value="1"/>
</dbReference>
<evidence type="ECO:0000256" key="3">
    <source>
        <dbReference type="ARBA" id="ARBA00013064"/>
    </source>
</evidence>
<feature type="domain" description="Fibronectin type-III" evidence="18">
    <location>
        <begin position="671"/>
        <end position="775"/>
    </location>
</feature>
<evidence type="ECO:0000256" key="5">
    <source>
        <dbReference type="ARBA" id="ARBA00022729"/>
    </source>
</evidence>
<dbReference type="PROSITE" id="PS50835">
    <property type="entry name" value="IG_LIKE"/>
    <property type="match status" value="1"/>
</dbReference>
<feature type="domain" description="Fibronectin type-III" evidence="18">
    <location>
        <begin position="383"/>
        <end position="473"/>
    </location>
</feature>
<dbReference type="Pfam" id="PF13927">
    <property type="entry name" value="Ig_3"/>
    <property type="match status" value="1"/>
</dbReference>
<keyword evidence="10" id="KW-0472">Membrane</keyword>
<dbReference type="InterPro" id="IPR050964">
    <property type="entry name" value="Striated_Muscle_Regulatory"/>
</dbReference>
<dbReference type="PANTHER" id="PTHR13817">
    <property type="entry name" value="TITIN"/>
    <property type="match status" value="1"/>
</dbReference>
<dbReference type="Pfam" id="PF00041">
    <property type="entry name" value="fn3"/>
    <property type="match status" value="5"/>
</dbReference>
<evidence type="ECO:0000256" key="13">
    <source>
        <dbReference type="ARBA" id="ARBA00023180"/>
    </source>
</evidence>
<feature type="domain" description="Fibronectin type-III" evidence="18">
    <location>
        <begin position="478"/>
        <end position="572"/>
    </location>
</feature>
<comment type="subcellular location">
    <subcellularLocation>
        <location evidence="1">Membrane</location>
        <topology evidence="1">Single-pass membrane protein</topology>
    </subcellularLocation>
</comment>
<dbReference type="PROSITE" id="PS50853">
    <property type="entry name" value="FN3"/>
    <property type="match status" value="5"/>
</dbReference>
<dbReference type="FunFam" id="2.60.40.10:FF:000068">
    <property type="entry name" value="receptor-type tyrosine-protein phosphatase delta isoform X1"/>
    <property type="match status" value="1"/>
</dbReference>
<evidence type="ECO:0000256" key="1">
    <source>
        <dbReference type="ARBA" id="ARBA00004167"/>
    </source>
</evidence>
<dbReference type="FunFam" id="2.60.40.10:FF:000066">
    <property type="entry name" value="receptor-type tyrosine-protein phosphatase delta isoform X1"/>
    <property type="match status" value="1"/>
</dbReference>
<dbReference type="SMART" id="SM00409">
    <property type="entry name" value="IG"/>
    <property type="match status" value="2"/>
</dbReference>
<dbReference type="InterPro" id="IPR007110">
    <property type="entry name" value="Ig-like_dom"/>
</dbReference>
<dbReference type="AlphaFoldDB" id="A0A3N0ZAJ5"/>
<evidence type="ECO:0000313" key="20">
    <source>
        <dbReference type="Proteomes" id="UP000281406"/>
    </source>
</evidence>
<evidence type="ECO:0000256" key="7">
    <source>
        <dbReference type="ARBA" id="ARBA00022801"/>
    </source>
</evidence>
<evidence type="ECO:0000256" key="10">
    <source>
        <dbReference type="ARBA" id="ARBA00023136"/>
    </source>
</evidence>